<feature type="compositionally biased region" description="Polar residues" evidence="1">
    <location>
        <begin position="71"/>
        <end position="80"/>
    </location>
</feature>
<accession>A0A0L0G0G5</accession>
<dbReference type="AlphaFoldDB" id="A0A0L0G0G5"/>
<dbReference type="GeneID" id="25905637"/>
<evidence type="ECO:0000256" key="1">
    <source>
        <dbReference type="SAM" id="MobiDB-lite"/>
    </source>
</evidence>
<evidence type="ECO:0000313" key="3">
    <source>
        <dbReference type="Proteomes" id="UP000054560"/>
    </source>
</evidence>
<keyword evidence="3" id="KW-1185">Reference proteome</keyword>
<dbReference type="EMBL" id="KQ241913">
    <property type="protein sequence ID" value="KNC82582.1"/>
    <property type="molecule type" value="Genomic_DNA"/>
</dbReference>
<dbReference type="RefSeq" id="XP_014156484.1">
    <property type="nucleotide sequence ID" value="XM_014301009.1"/>
</dbReference>
<feature type="region of interest" description="Disordered" evidence="1">
    <location>
        <begin position="61"/>
        <end position="91"/>
    </location>
</feature>
<organism evidence="2 3">
    <name type="scientific">Sphaeroforma arctica JP610</name>
    <dbReference type="NCBI Taxonomy" id="667725"/>
    <lineage>
        <taxon>Eukaryota</taxon>
        <taxon>Ichthyosporea</taxon>
        <taxon>Ichthyophonida</taxon>
        <taxon>Sphaeroforma</taxon>
    </lineage>
</organism>
<reference evidence="2 3" key="1">
    <citation type="submission" date="2011-02" db="EMBL/GenBank/DDBJ databases">
        <title>The Genome Sequence of Sphaeroforma arctica JP610.</title>
        <authorList>
            <consortium name="The Broad Institute Genome Sequencing Platform"/>
            <person name="Russ C."/>
            <person name="Cuomo C."/>
            <person name="Young S.K."/>
            <person name="Zeng Q."/>
            <person name="Gargeya S."/>
            <person name="Alvarado L."/>
            <person name="Berlin A."/>
            <person name="Chapman S.B."/>
            <person name="Chen Z."/>
            <person name="Freedman E."/>
            <person name="Gellesch M."/>
            <person name="Goldberg J."/>
            <person name="Griggs A."/>
            <person name="Gujja S."/>
            <person name="Heilman E."/>
            <person name="Heiman D."/>
            <person name="Howarth C."/>
            <person name="Mehta T."/>
            <person name="Neiman D."/>
            <person name="Pearson M."/>
            <person name="Roberts A."/>
            <person name="Saif S."/>
            <person name="Shea T."/>
            <person name="Shenoy N."/>
            <person name="Sisk P."/>
            <person name="Stolte C."/>
            <person name="Sykes S."/>
            <person name="White J."/>
            <person name="Yandava C."/>
            <person name="Burger G."/>
            <person name="Gray M.W."/>
            <person name="Holland P.W.H."/>
            <person name="King N."/>
            <person name="Lang F.B.F."/>
            <person name="Roger A.J."/>
            <person name="Ruiz-Trillo I."/>
            <person name="Haas B."/>
            <person name="Nusbaum C."/>
            <person name="Birren B."/>
        </authorList>
    </citation>
    <scope>NUCLEOTIDE SEQUENCE [LARGE SCALE GENOMIC DNA]</scope>
    <source>
        <strain evidence="2 3">JP610</strain>
    </source>
</reference>
<proteinExistence type="predicted"/>
<gene>
    <name evidence="2" type="ORF">SARC_05133</name>
</gene>
<dbReference type="Proteomes" id="UP000054560">
    <property type="component" value="Unassembled WGS sequence"/>
</dbReference>
<name>A0A0L0G0G5_9EUKA</name>
<evidence type="ECO:0000313" key="2">
    <source>
        <dbReference type="EMBL" id="KNC82582.1"/>
    </source>
</evidence>
<sequence length="246" mass="27335">MVRKLRRLVTHAITTEEQVSSEPIPTPPTQERARLYCELGEEVYSTLILVAKQFARVPENNQKKGSIRIGKSNQDSQSNDGTRRGMTKSPKSSLIRCCAPCAHEHNTQNFELRQKVENIRCIISKLSNTQPLTRQCTHTYGAPLKCNSMSQIHEGKSHISQSLGLSPLEFAPLKYAKEWAQPGPVLLNACQEQADDVYNGMVINMGIIVLKVMKYAAQLDHADQKGICTLAHHAHNAAHDTVGVTI</sequence>
<protein>
    <submittedName>
        <fullName evidence="2">Uncharacterized protein</fullName>
    </submittedName>
</protein>